<keyword evidence="1" id="KW-0732">Signal</keyword>
<proteinExistence type="predicted"/>
<protein>
    <submittedName>
        <fullName evidence="2">Uncharacterized protein</fullName>
    </submittedName>
</protein>
<evidence type="ECO:0000313" key="2">
    <source>
        <dbReference type="EMBL" id="QDV06556.1"/>
    </source>
</evidence>
<gene>
    <name evidence="2" type="ORF">Poly30_20660</name>
</gene>
<feature type="signal peptide" evidence="1">
    <location>
        <begin position="1"/>
        <end position="22"/>
    </location>
</feature>
<evidence type="ECO:0000313" key="3">
    <source>
        <dbReference type="Proteomes" id="UP000320390"/>
    </source>
</evidence>
<dbReference type="AlphaFoldDB" id="A0A518ER33"/>
<sequence precursor="true">MIVQILLSLLAVLSLGHVQVPASTAQTSTIQASESVDLAGSSAAQTEYDGVFMAPAVDDGRGTPYIVEKSDNICGLDEPRQLTNPAVVDYDSLIEATDEYRKIQKDKIDPTSSEGITLMTKARARVLKACESVRASQGHCSVWKDIKRRDKRSVDDITDEVKRQL</sequence>
<evidence type="ECO:0000256" key="1">
    <source>
        <dbReference type="SAM" id="SignalP"/>
    </source>
</evidence>
<accession>A0A518ER33</accession>
<name>A0A518ER33_9BACT</name>
<dbReference type="Proteomes" id="UP000320390">
    <property type="component" value="Chromosome"/>
</dbReference>
<keyword evidence="3" id="KW-1185">Reference proteome</keyword>
<reference evidence="2 3" key="1">
    <citation type="submission" date="2019-02" db="EMBL/GenBank/DDBJ databases">
        <title>Deep-cultivation of Planctomycetes and their phenomic and genomic characterization uncovers novel biology.</title>
        <authorList>
            <person name="Wiegand S."/>
            <person name="Jogler M."/>
            <person name="Boedeker C."/>
            <person name="Pinto D."/>
            <person name="Vollmers J."/>
            <person name="Rivas-Marin E."/>
            <person name="Kohn T."/>
            <person name="Peeters S.H."/>
            <person name="Heuer A."/>
            <person name="Rast P."/>
            <person name="Oberbeckmann S."/>
            <person name="Bunk B."/>
            <person name="Jeske O."/>
            <person name="Meyerdierks A."/>
            <person name="Storesund J.E."/>
            <person name="Kallscheuer N."/>
            <person name="Luecker S."/>
            <person name="Lage O.M."/>
            <person name="Pohl T."/>
            <person name="Merkel B.J."/>
            <person name="Hornburger P."/>
            <person name="Mueller R.-W."/>
            <person name="Bruemmer F."/>
            <person name="Labrenz M."/>
            <person name="Spormann A.M."/>
            <person name="Op den Camp H."/>
            <person name="Overmann J."/>
            <person name="Amann R."/>
            <person name="Jetten M.S.M."/>
            <person name="Mascher T."/>
            <person name="Medema M.H."/>
            <person name="Devos D.P."/>
            <person name="Kaster A.-K."/>
            <person name="Ovreas L."/>
            <person name="Rohde M."/>
            <person name="Galperin M.Y."/>
            <person name="Jogler C."/>
        </authorList>
    </citation>
    <scope>NUCLEOTIDE SEQUENCE [LARGE SCALE GENOMIC DNA]</scope>
    <source>
        <strain evidence="2 3">Poly30</strain>
    </source>
</reference>
<feature type="chain" id="PRO_5021709403" evidence="1">
    <location>
        <begin position="23"/>
        <end position="165"/>
    </location>
</feature>
<organism evidence="2 3">
    <name type="scientific">Saltatorellus ferox</name>
    <dbReference type="NCBI Taxonomy" id="2528018"/>
    <lineage>
        <taxon>Bacteria</taxon>
        <taxon>Pseudomonadati</taxon>
        <taxon>Planctomycetota</taxon>
        <taxon>Planctomycetia</taxon>
        <taxon>Planctomycetia incertae sedis</taxon>
        <taxon>Saltatorellus</taxon>
    </lineage>
</organism>
<dbReference type="EMBL" id="CP036434">
    <property type="protein sequence ID" value="QDV06556.1"/>
    <property type="molecule type" value="Genomic_DNA"/>
</dbReference>